<comment type="caution">
    <text evidence="3">The sequence shown here is derived from an EMBL/GenBank/DDBJ whole genome shotgun (WGS) entry which is preliminary data.</text>
</comment>
<name>A0A8T2KPZ9_9PIPI</name>
<keyword evidence="2" id="KW-1133">Transmembrane helix</keyword>
<evidence type="ECO:0000256" key="2">
    <source>
        <dbReference type="SAM" id="Phobius"/>
    </source>
</evidence>
<dbReference type="InterPro" id="IPR029173">
    <property type="entry name" value="TMEM171"/>
</dbReference>
<reference evidence="3" key="1">
    <citation type="thesis" date="2020" institute="ProQuest LLC" country="789 East Eisenhower Parkway, Ann Arbor, MI, USA">
        <title>Comparative Genomics and Chromosome Evolution.</title>
        <authorList>
            <person name="Mudd A.B."/>
        </authorList>
    </citation>
    <scope>NUCLEOTIDE SEQUENCE</scope>
    <source>
        <strain evidence="3">Female2</strain>
        <tissue evidence="3">Blood</tissue>
    </source>
</reference>
<feature type="region of interest" description="Disordered" evidence="1">
    <location>
        <begin position="184"/>
        <end position="203"/>
    </location>
</feature>
<gene>
    <name evidence="3" type="ORF">GDO86_002304</name>
</gene>
<protein>
    <recommendedName>
        <fullName evidence="5">Transmembrane protein 171</fullName>
    </recommendedName>
</protein>
<dbReference type="AlphaFoldDB" id="A0A8T2KPZ9"/>
<feature type="transmembrane region" description="Helical" evidence="2">
    <location>
        <begin position="21"/>
        <end position="45"/>
    </location>
</feature>
<evidence type="ECO:0000256" key="1">
    <source>
        <dbReference type="SAM" id="MobiDB-lite"/>
    </source>
</evidence>
<keyword evidence="2" id="KW-0812">Transmembrane</keyword>
<dbReference type="OrthoDB" id="9940935at2759"/>
<dbReference type="Pfam" id="PF15471">
    <property type="entry name" value="TMEM171"/>
    <property type="match status" value="1"/>
</dbReference>
<accession>A0A8T2KPZ9</accession>
<feature type="transmembrane region" description="Helical" evidence="2">
    <location>
        <begin position="112"/>
        <end position="140"/>
    </location>
</feature>
<feature type="transmembrane region" description="Helical" evidence="2">
    <location>
        <begin position="57"/>
        <end position="77"/>
    </location>
</feature>
<dbReference type="Proteomes" id="UP000812440">
    <property type="component" value="Chromosome 1"/>
</dbReference>
<dbReference type="PANTHER" id="PTHR31617:SF0">
    <property type="entry name" value="TRANSMEMBRANE PROTEIN 171"/>
    <property type="match status" value="1"/>
</dbReference>
<feature type="transmembrane region" description="Helical" evidence="2">
    <location>
        <begin position="160"/>
        <end position="180"/>
    </location>
</feature>
<proteinExistence type="predicted"/>
<evidence type="ECO:0000313" key="4">
    <source>
        <dbReference type="Proteomes" id="UP000812440"/>
    </source>
</evidence>
<evidence type="ECO:0008006" key="5">
    <source>
        <dbReference type="Google" id="ProtNLM"/>
    </source>
</evidence>
<dbReference type="EMBL" id="JAACNH010000001">
    <property type="protein sequence ID" value="KAG8456466.1"/>
    <property type="molecule type" value="Genomic_DNA"/>
</dbReference>
<sequence>MQPSLSSFSFRCNSPSQTSSYIFFLFVSGVVFFCTGFLLSIFGFQSCQLESLTSCSVTFKVVGPSLAVIGLASVLMARSRAKLEMRRRQLVGDHTDPDALFFCGESRQFIQFLIFGFLFVTCGILISVLGVWIPGCSIGIQNPNVNGTASDYKNCGFLSLQIMGPLIVMVGLSFFVLAHIKKRQNSSDGNDDSTEEESRAQGDEPFHITVGDSVIIFPPPPPPYFFGPVSSNSNHSGNALARSENPPFITVYLIQDILLTIKAVPETRMPSTLFLCQVLRKVIPTRLSSQSHLQSMKRKTLAHRNL</sequence>
<evidence type="ECO:0000313" key="3">
    <source>
        <dbReference type="EMBL" id="KAG8456466.1"/>
    </source>
</evidence>
<keyword evidence="4" id="KW-1185">Reference proteome</keyword>
<keyword evidence="2" id="KW-0472">Membrane</keyword>
<organism evidence="3 4">
    <name type="scientific">Hymenochirus boettgeri</name>
    <name type="common">Congo dwarf clawed frog</name>
    <dbReference type="NCBI Taxonomy" id="247094"/>
    <lineage>
        <taxon>Eukaryota</taxon>
        <taxon>Metazoa</taxon>
        <taxon>Chordata</taxon>
        <taxon>Craniata</taxon>
        <taxon>Vertebrata</taxon>
        <taxon>Euteleostomi</taxon>
        <taxon>Amphibia</taxon>
        <taxon>Batrachia</taxon>
        <taxon>Anura</taxon>
        <taxon>Pipoidea</taxon>
        <taxon>Pipidae</taxon>
        <taxon>Pipinae</taxon>
        <taxon>Hymenochirus</taxon>
    </lineage>
</organism>
<dbReference type="PANTHER" id="PTHR31617">
    <property type="entry name" value="TRANSMEMBRANE PROTEIN 171"/>
    <property type="match status" value="1"/>
</dbReference>